<dbReference type="EMBL" id="AUWY01000043">
    <property type="protein sequence ID" value="EQB33319.1"/>
    <property type="molecule type" value="Genomic_DNA"/>
</dbReference>
<dbReference type="STRING" id="1346791.M529_04870"/>
<dbReference type="PATRIC" id="fig|1346791.3.peg.938"/>
<keyword evidence="3" id="KW-1185">Reference proteome</keyword>
<evidence type="ECO:0000256" key="1">
    <source>
        <dbReference type="SAM" id="MobiDB-lite"/>
    </source>
</evidence>
<sequence>MRVTRGPRSGGGIGAQKKRTRHDGWTQARIRTFMETLAHTCNVSEAARQAGKSLTSAYEQKRRDPGFAQAWEQALDMAYDELETLLLRQALFGTEQEEIVLDGEGAVKGRKVKRAVPLAVGLRLLLAHRKEVLESRAARTGERPDGEDAVARIHAVMAEVRRKRGLAGSG</sequence>
<gene>
    <name evidence="2" type="ORF">M529_04870</name>
</gene>
<evidence type="ECO:0000313" key="3">
    <source>
        <dbReference type="Proteomes" id="UP000015523"/>
    </source>
</evidence>
<evidence type="ECO:0008006" key="4">
    <source>
        <dbReference type="Google" id="ProtNLM"/>
    </source>
</evidence>
<comment type="caution">
    <text evidence="2">The sequence shown here is derived from an EMBL/GenBank/DDBJ whole genome shotgun (WGS) entry which is preliminary data.</text>
</comment>
<dbReference type="AlphaFoldDB" id="T0K9G8"/>
<reference evidence="2 3" key="1">
    <citation type="journal article" date="2013" name="Genome Announc.">
        <title>Draft Genome Sequence of Sphingobium ummariense Strain RL-3, a Hexachlorocyclohexane-Degrading Bacterium.</title>
        <authorList>
            <person name="Kohli P."/>
            <person name="Dua A."/>
            <person name="Sangwan N."/>
            <person name="Oldach P."/>
            <person name="Khurana J.P."/>
            <person name="Lal R."/>
        </authorList>
    </citation>
    <scope>NUCLEOTIDE SEQUENCE [LARGE SCALE GENOMIC DNA]</scope>
    <source>
        <strain evidence="2 3">RL-3</strain>
    </source>
</reference>
<accession>T0K9G8</accession>
<protein>
    <recommendedName>
        <fullName evidence="4">Terminase</fullName>
    </recommendedName>
</protein>
<name>T0K9G8_9SPHN</name>
<evidence type="ECO:0000313" key="2">
    <source>
        <dbReference type="EMBL" id="EQB33319.1"/>
    </source>
</evidence>
<organism evidence="2 3">
    <name type="scientific">Sphingobium ummariense RL-3</name>
    <dbReference type="NCBI Taxonomy" id="1346791"/>
    <lineage>
        <taxon>Bacteria</taxon>
        <taxon>Pseudomonadati</taxon>
        <taxon>Pseudomonadota</taxon>
        <taxon>Alphaproteobacteria</taxon>
        <taxon>Sphingomonadales</taxon>
        <taxon>Sphingomonadaceae</taxon>
        <taxon>Sphingobium</taxon>
    </lineage>
</organism>
<dbReference type="Proteomes" id="UP000015523">
    <property type="component" value="Unassembled WGS sequence"/>
</dbReference>
<proteinExistence type="predicted"/>
<feature type="region of interest" description="Disordered" evidence="1">
    <location>
        <begin position="1"/>
        <end position="24"/>
    </location>
</feature>
<dbReference type="eggNOG" id="ENOG5031JI4">
    <property type="taxonomic scope" value="Bacteria"/>
</dbReference>